<evidence type="ECO:0000313" key="2">
    <source>
        <dbReference type="Proteomes" id="UP000093561"/>
    </source>
</evidence>
<protein>
    <submittedName>
        <fullName evidence="3">Uncharacterized protein</fullName>
    </submittedName>
</protein>
<evidence type="ECO:0000256" key="1">
    <source>
        <dbReference type="SAM" id="Phobius"/>
    </source>
</evidence>
<proteinExistence type="predicted"/>
<sequence length="429" mass="50370">MLWFISMFCTVCSIMHKGINHEISKLINFNHNRCEGNFTLYDSSYKLCYTVLELSQISNGTSDRCLAMDKTNHFIHETKILDQRQFYSIFDTLQKERPAFSNGSMEVLISITYRRGDGFRWMDGTAPNDLSFLKFNPIDNLNDDDNLIENYCFHFSIIVDKNSKDGYGTKWYECDEMNSINYTKKLFYLLCSYSEDSVIQKINQRPKQKECLRNEIPVKINNMYLCYVHLIINTYLMNNITNADTDYLCREYSSEYGRETEHWNPLSPAAIPNKSLLRLLHKEILSVHRQFDKRNHGLMIGLIYMHNQYHWMDGISIIHQSLESLIAGIAADNECYRFMLFQSVPDYMVPVPCNNNVITYDILCKYILNKQPDISKNELMEEIKILIDHEPENNALENGAKRVQFDQLIMIFFILIIISVSYIREGINE</sequence>
<reference evidence="2" key="1">
    <citation type="submission" date="2015-03" db="EMBL/GenBank/DDBJ databases">
        <title>Wuchereria bancrofti Genome Sequencing Papua New Guinea Strain.</title>
        <authorList>
            <person name="Small S.T."/>
            <person name="Serre D."/>
            <person name="Zimmerman P.A."/>
        </authorList>
    </citation>
    <scope>NUCLEOTIDE SEQUENCE [LARGE SCALE GENOMIC DNA]</scope>
    <source>
        <strain evidence="2">pt0022</strain>
    </source>
</reference>
<keyword evidence="1" id="KW-1133">Transmembrane helix</keyword>
<dbReference type="Proteomes" id="UP000093561">
    <property type="component" value="Unassembled WGS sequence"/>
</dbReference>
<feature type="transmembrane region" description="Helical" evidence="1">
    <location>
        <begin position="405"/>
        <end position="423"/>
    </location>
</feature>
<accession>A0AAF5Q191</accession>
<keyword evidence="1" id="KW-0472">Membrane</keyword>
<dbReference type="AlphaFoldDB" id="A0AAF5Q191"/>
<reference evidence="3" key="3">
    <citation type="submission" date="2024-02" db="UniProtKB">
        <authorList>
            <consortium name="WormBaseParasite"/>
        </authorList>
    </citation>
    <scope>IDENTIFICATION</scope>
    <source>
        <strain evidence="3">pt0022</strain>
    </source>
</reference>
<reference evidence="2" key="2">
    <citation type="journal article" date="2016" name="Mol. Ecol.">
        <title>Population genomics of the filarial nematode parasite Wuchereria bancrofti from mosquitoes.</title>
        <authorList>
            <person name="Small S.T."/>
            <person name="Reimer L.J."/>
            <person name="Tisch D.J."/>
            <person name="King C.L."/>
            <person name="Christensen B.M."/>
            <person name="Siba P.M."/>
            <person name="Kazura J.W."/>
            <person name="Serre D."/>
            <person name="Zimmerman P.A."/>
        </authorList>
    </citation>
    <scope>NUCLEOTIDE SEQUENCE</scope>
    <source>
        <strain evidence="2">pt0022</strain>
    </source>
</reference>
<evidence type="ECO:0000313" key="3">
    <source>
        <dbReference type="WBParaSite" id="mrna-Wban_08576"/>
    </source>
</evidence>
<organism evidence="2 3">
    <name type="scientific">Wuchereria bancrofti</name>
    <dbReference type="NCBI Taxonomy" id="6293"/>
    <lineage>
        <taxon>Eukaryota</taxon>
        <taxon>Metazoa</taxon>
        <taxon>Ecdysozoa</taxon>
        <taxon>Nematoda</taxon>
        <taxon>Chromadorea</taxon>
        <taxon>Rhabditida</taxon>
        <taxon>Spirurina</taxon>
        <taxon>Spiruromorpha</taxon>
        <taxon>Filarioidea</taxon>
        <taxon>Onchocercidae</taxon>
        <taxon>Wuchereria</taxon>
    </lineage>
</organism>
<keyword evidence="1" id="KW-0812">Transmembrane</keyword>
<name>A0AAF5Q191_WUCBA</name>
<dbReference type="WBParaSite" id="mrna-Wban_08576">
    <property type="protein sequence ID" value="mrna-Wban_08576"/>
    <property type="gene ID" value="Wban_08576"/>
</dbReference>